<feature type="chain" id="PRO_5005202744" description="Lipoprotein" evidence="1">
    <location>
        <begin position="26"/>
        <end position="156"/>
    </location>
</feature>
<accession>A0A0H3U7V3</accession>
<evidence type="ECO:0000256" key="1">
    <source>
        <dbReference type="SAM" id="SignalP"/>
    </source>
</evidence>
<evidence type="ECO:0008006" key="3">
    <source>
        <dbReference type="Google" id="ProtNLM"/>
    </source>
</evidence>
<evidence type="ECO:0000313" key="2">
    <source>
        <dbReference type="EMBL" id="AIF26575.1"/>
    </source>
</evidence>
<name>A0A0H3U7V3_9BACT</name>
<reference evidence="2" key="1">
    <citation type="submission" date="2013-08" db="EMBL/GenBank/DDBJ databases">
        <title>Comparison of modified E. coli strains.</title>
        <authorList>
            <person name="Juergensen J."/>
            <person name="Bonge A."/>
            <person name="Streit W.R."/>
        </authorList>
    </citation>
    <scope>NUCLEOTIDE SEQUENCE</scope>
</reference>
<protein>
    <recommendedName>
        <fullName evidence="3">Lipoprotein</fullName>
    </recommendedName>
</protein>
<dbReference type="AlphaFoldDB" id="A0A0H3U7V3"/>
<feature type="signal peptide" evidence="1">
    <location>
        <begin position="1"/>
        <end position="25"/>
    </location>
</feature>
<organism evidence="2">
    <name type="scientific">uncultured bacterium fosmid pJB65E1</name>
    <dbReference type="NCBI Taxonomy" id="1478066"/>
    <lineage>
        <taxon>Bacteria</taxon>
        <taxon>environmental samples</taxon>
    </lineage>
</organism>
<sequence length="156" mass="18109">MINNTNMKRILFLSAVLCLSMLSNAQDIKGVSGKMTKSGVIALFGTPEKYETETFELGEKYEWYKYKNDELLLFIDGELNEYYVCTLRFTMFPNLFQGGVKVGDPFCRIESRCSRESTDLERGVVFYDCEMNDPDAYVHVRVKDNKIISFYYLCPM</sequence>
<proteinExistence type="predicted"/>
<dbReference type="EMBL" id="KF540238">
    <property type="protein sequence ID" value="AIF26575.1"/>
    <property type="molecule type" value="Genomic_DNA"/>
</dbReference>
<keyword evidence="1" id="KW-0732">Signal</keyword>